<dbReference type="AlphaFoldDB" id="A0A7G8BC72"/>
<evidence type="ECO:0000313" key="3">
    <source>
        <dbReference type="Proteomes" id="UP000515312"/>
    </source>
</evidence>
<dbReference type="GO" id="GO:0005737">
    <property type="term" value="C:cytoplasm"/>
    <property type="evidence" value="ECO:0007669"/>
    <property type="project" value="TreeGrafter"/>
</dbReference>
<dbReference type="KEGG" id="adin:H7849_13150"/>
<keyword evidence="3" id="KW-1185">Reference proteome</keyword>
<proteinExistence type="predicted"/>
<dbReference type="GO" id="GO:0019262">
    <property type="term" value="P:N-acetylneuraminate catabolic process"/>
    <property type="evidence" value="ECO:0007669"/>
    <property type="project" value="TreeGrafter"/>
</dbReference>
<dbReference type="GO" id="GO:0005975">
    <property type="term" value="P:carbohydrate metabolic process"/>
    <property type="evidence" value="ECO:0007669"/>
    <property type="project" value="InterPro"/>
</dbReference>
<dbReference type="InterPro" id="IPR006148">
    <property type="entry name" value="Glc/Gal-6P_isomerase"/>
</dbReference>
<dbReference type="InterPro" id="IPR037171">
    <property type="entry name" value="NagB/RpiA_transferase-like"/>
</dbReference>
<feature type="domain" description="Glucosamine/galactosamine-6-phosphate isomerase" evidence="1">
    <location>
        <begin position="23"/>
        <end position="244"/>
    </location>
</feature>
<accession>A0A7G8BC72</accession>
<dbReference type="GO" id="GO:0004342">
    <property type="term" value="F:glucosamine-6-phosphate deaminase activity"/>
    <property type="evidence" value="ECO:0007669"/>
    <property type="project" value="InterPro"/>
</dbReference>
<dbReference type="PANTHER" id="PTHR11280">
    <property type="entry name" value="GLUCOSAMINE-6-PHOSPHATE ISOMERASE"/>
    <property type="match status" value="1"/>
</dbReference>
<evidence type="ECO:0000313" key="2">
    <source>
        <dbReference type="EMBL" id="QNI30142.1"/>
    </source>
</evidence>
<gene>
    <name evidence="2" type="ORF">H7849_13150</name>
</gene>
<name>A0A7G8BC72_9BACT</name>
<dbReference type="Gene3D" id="3.40.50.1360">
    <property type="match status" value="1"/>
</dbReference>
<dbReference type="InterPro" id="IPR004547">
    <property type="entry name" value="Glucosamine6P_isomerase"/>
</dbReference>
<dbReference type="GO" id="GO:0042802">
    <property type="term" value="F:identical protein binding"/>
    <property type="evidence" value="ECO:0007669"/>
    <property type="project" value="TreeGrafter"/>
</dbReference>
<reference evidence="2 3" key="1">
    <citation type="submission" date="2020-08" db="EMBL/GenBank/DDBJ databases">
        <title>Edaphobacter telluris sp. nov. and Acidobacterium dinghuensis sp. nov., two acidobacteria isolated from forest soil.</title>
        <authorList>
            <person name="Fu J."/>
            <person name="Qiu L."/>
        </authorList>
    </citation>
    <scope>NUCLEOTIDE SEQUENCE [LARGE SCALE GENOMIC DNA]</scope>
    <source>
        <strain evidence="2">4Y35</strain>
    </source>
</reference>
<dbReference type="EMBL" id="CP060394">
    <property type="protein sequence ID" value="QNI30142.1"/>
    <property type="molecule type" value="Genomic_DNA"/>
</dbReference>
<dbReference type="PANTHER" id="PTHR11280:SF6">
    <property type="entry name" value="GLUCOSAMINE-6-PHOSPHATE ISOMERASE NAGB"/>
    <property type="match status" value="1"/>
</dbReference>
<dbReference type="Proteomes" id="UP000515312">
    <property type="component" value="Chromosome"/>
</dbReference>
<dbReference type="GO" id="GO:0006046">
    <property type="term" value="P:N-acetylglucosamine catabolic process"/>
    <property type="evidence" value="ECO:0007669"/>
    <property type="project" value="TreeGrafter"/>
</dbReference>
<dbReference type="SUPFAM" id="SSF100950">
    <property type="entry name" value="NagB/RpiA/CoA transferase-like"/>
    <property type="match status" value="1"/>
</dbReference>
<organism evidence="2 3">
    <name type="scientific">Alloacidobacterium dinghuense</name>
    <dbReference type="NCBI Taxonomy" id="2763107"/>
    <lineage>
        <taxon>Bacteria</taxon>
        <taxon>Pseudomonadati</taxon>
        <taxon>Acidobacteriota</taxon>
        <taxon>Terriglobia</taxon>
        <taxon>Terriglobales</taxon>
        <taxon>Acidobacteriaceae</taxon>
        <taxon>Alloacidobacterium</taxon>
    </lineage>
</organism>
<dbReference type="Pfam" id="PF01182">
    <property type="entry name" value="Glucosamine_iso"/>
    <property type="match status" value="1"/>
</dbReference>
<dbReference type="CDD" id="cd01399">
    <property type="entry name" value="GlcN6P_deaminase"/>
    <property type="match status" value="1"/>
</dbReference>
<evidence type="ECO:0000259" key="1">
    <source>
        <dbReference type="Pfam" id="PF01182"/>
    </source>
</evidence>
<dbReference type="GO" id="GO:0006043">
    <property type="term" value="P:glucosamine catabolic process"/>
    <property type="evidence" value="ECO:0007669"/>
    <property type="project" value="TreeGrafter"/>
</dbReference>
<sequence>MLVEKDRMRSFQVEAAKVEIYPDAVSMGRAAAQAVAEAIKEIEKRHTTINVIFATGASQLDMLDALTKINNLPWNKVRGFHMDEYIGLPISHPASFRGYLREKLTEKVSLKEFNEVDGTAPDAEAFSHDYAAKLRAAEPQICLLGIGENGHLAFNDPGVADFNDPLDVKVVHLDLVCKEQQAAEGWFASTDEVPESAITITIPALLRVPRLIVSVPGSRKARIVRRSLTESISTNCPATILRAHPNATIYLDEASAAELDDLFPRP</sequence>
<protein>
    <submittedName>
        <fullName evidence="2">Glucosamine-6-phosphate deaminase</fullName>
    </submittedName>
</protein>